<organism evidence="2 3">
    <name type="scientific">Desulfamplus magnetovallimortis</name>
    <dbReference type="NCBI Taxonomy" id="1246637"/>
    <lineage>
        <taxon>Bacteria</taxon>
        <taxon>Pseudomonadati</taxon>
        <taxon>Thermodesulfobacteriota</taxon>
        <taxon>Desulfobacteria</taxon>
        <taxon>Desulfobacterales</taxon>
        <taxon>Desulfobacteraceae</taxon>
        <taxon>Desulfamplus</taxon>
    </lineage>
</organism>
<dbReference type="GO" id="GO:0046654">
    <property type="term" value="P:tetrahydrofolate biosynthetic process"/>
    <property type="evidence" value="ECO:0007669"/>
    <property type="project" value="InterPro"/>
</dbReference>
<feature type="domain" description="DHFR" evidence="1">
    <location>
        <begin position="6"/>
        <end position="170"/>
    </location>
</feature>
<dbReference type="InterPro" id="IPR024072">
    <property type="entry name" value="DHFR-like_dom_sf"/>
</dbReference>
<evidence type="ECO:0000259" key="1">
    <source>
        <dbReference type="PROSITE" id="PS51330"/>
    </source>
</evidence>
<dbReference type="GO" id="GO:0004146">
    <property type="term" value="F:dihydrofolate reductase activity"/>
    <property type="evidence" value="ECO:0007669"/>
    <property type="project" value="UniProtKB-EC"/>
</dbReference>
<dbReference type="SUPFAM" id="SSF53597">
    <property type="entry name" value="Dihydrofolate reductase-like"/>
    <property type="match status" value="1"/>
</dbReference>
<dbReference type="PANTHER" id="PTHR38011">
    <property type="entry name" value="DIHYDROFOLATE REDUCTASE FAMILY PROTEIN (AFU_ORTHOLOGUE AFUA_8G06820)"/>
    <property type="match status" value="1"/>
</dbReference>
<keyword evidence="3" id="KW-1185">Reference proteome</keyword>
<dbReference type="Gene3D" id="3.40.430.10">
    <property type="entry name" value="Dihydrofolate Reductase, subunit A"/>
    <property type="match status" value="1"/>
</dbReference>
<dbReference type="RefSeq" id="WP_245809398.1">
    <property type="nucleotide sequence ID" value="NZ_LT828547.1"/>
</dbReference>
<evidence type="ECO:0000313" key="3">
    <source>
        <dbReference type="Proteomes" id="UP000191931"/>
    </source>
</evidence>
<dbReference type="PANTHER" id="PTHR38011:SF11">
    <property type="entry name" value="2,5-DIAMINO-6-RIBOSYLAMINO-4(3H)-PYRIMIDINONE 5'-PHOSPHATE REDUCTASE"/>
    <property type="match status" value="1"/>
</dbReference>
<dbReference type="EC" id="1.5.1.3" evidence="2"/>
<dbReference type="Pfam" id="PF01872">
    <property type="entry name" value="RibD_C"/>
    <property type="match status" value="1"/>
</dbReference>
<dbReference type="STRING" id="1246637.MTBBW1_1260061"/>
<dbReference type="GO" id="GO:0009231">
    <property type="term" value="P:riboflavin biosynthetic process"/>
    <property type="evidence" value="ECO:0007669"/>
    <property type="project" value="InterPro"/>
</dbReference>
<dbReference type="GO" id="GO:0008703">
    <property type="term" value="F:5-amino-6-(5-phosphoribosylamino)uracil reductase activity"/>
    <property type="evidence" value="ECO:0007669"/>
    <property type="project" value="InterPro"/>
</dbReference>
<dbReference type="InterPro" id="IPR001796">
    <property type="entry name" value="DHFR_dom"/>
</dbReference>
<reference evidence="2 3" key="1">
    <citation type="submission" date="2017-03" db="EMBL/GenBank/DDBJ databases">
        <authorList>
            <person name="Afonso C.L."/>
            <person name="Miller P.J."/>
            <person name="Scott M.A."/>
            <person name="Spackman E."/>
            <person name="Goraichik I."/>
            <person name="Dimitrov K.M."/>
            <person name="Suarez D.L."/>
            <person name="Swayne D.E."/>
        </authorList>
    </citation>
    <scope>NUCLEOTIDE SEQUENCE [LARGE SCALE GENOMIC DNA]</scope>
    <source>
        <strain evidence="2">PRJEB14757</strain>
    </source>
</reference>
<evidence type="ECO:0000313" key="2">
    <source>
        <dbReference type="EMBL" id="SLM28139.1"/>
    </source>
</evidence>
<dbReference type="PROSITE" id="PS51330">
    <property type="entry name" value="DHFR_2"/>
    <property type="match status" value="1"/>
</dbReference>
<dbReference type="AlphaFoldDB" id="A0A1W1H6Q8"/>
<dbReference type="InterPro" id="IPR050765">
    <property type="entry name" value="Riboflavin_Biosynth_HTPR"/>
</dbReference>
<proteinExistence type="predicted"/>
<protein>
    <submittedName>
        <fullName evidence="2">FolA</fullName>
        <ecNumber evidence="2">1.5.1.3</ecNumber>
    </submittedName>
</protein>
<gene>
    <name evidence="2" type="primary">folA</name>
    <name evidence="2" type="ORF">MTBBW1_1260061</name>
</gene>
<dbReference type="Proteomes" id="UP000191931">
    <property type="component" value="Unassembled WGS sequence"/>
</dbReference>
<dbReference type="EMBL" id="FWEV01000031">
    <property type="protein sequence ID" value="SLM28139.1"/>
    <property type="molecule type" value="Genomic_DNA"/>
</dbReference>
<accession>A0A1W1H6Q8</accession>
<sequence>MKRKIKVILVMAMTLDGKIARHSLEEVDWTGSADKKVFVDITKKAGVIIMGSKTFDTIGKVLPRRRNIVMTSNTSRVSNDENLVFSNRTPEEILNELENEGFDSAALIGGSTINGLFAGKKLIDEIYVTVVPKIFGEGLSLFSGALDMELELMDIQKIDSQAILMRYKVN</sequence>
<name>A0A1W1H6Q8_9BACT</name>
<dbReference type="InterPro" id="IPR002734">
    <property type="entry name" value="RibDG_C"/>
</dbReference>
<keyword evidence="2" id="KW-0560">Oxidoreductase</keyword>